<comment type="caution">
    <text evidence="2">The sequence shown here is derived from an EMBL/GenBank/DDBJ whole genome shotgun (WGS) entry which is preliminary data.</text>
</comment>
<protein>
    <recommendedName>
        <fullName evidence="4">Sel1 repeat family protein</fullName>
    </recommendedName>
</protein>
<dbReference type="AlphaFoldDB" id="A0A254N9A5"/>
<keyword evidence="3" id="KW-1185">Reference proteome</keyword>
<dbReference type="Proteomes" id="UP000197446">
    <property type="component" value="Unassembled WGS sequence"/>
</dbReference>
<dbReference type="PANTHER" id="PTHR43628">
    <property type="entry name" value="ACTIVATOR OF C KINASE PROTEIN 1-RELATED"/>
    <property type="match status" value="1"/>
</dbReference>
<name>A0A254N9A5_9BURK</name>
<evidence type="ECO:0008006" key="4">
    <source>
        <dbReference type="Google" id="ProtNLM"/>
    </source>
</evidence>
<organism evidence="2 3">
    <name type="scientific">Roseateles puraquae</name>
    <dbReference type="NCBI Taxonomy" id="431059"/>
    <lineage>
        <taxon>Bacteria</taxon>
        <taxon>Pseudomonadati</taxon>
        <taxon>Pseudomonadota</taxon>
        <taxon>Betaproteobacteria</taxon>
        <taxon>Burkholderiales</taxon>
        <taxon>Sphaerotilaceae</taxon>
        <taxon>Roseateles</taxon>
    </lineage>
</organism>
<accession>A0A254N9A5</accession>
<proteinExistence type="predicted"/>
<feature type="compositionally biased region" description="Low complexity" evidence="1">
    <location>
        <begin position="34"/>
        <end position="45"/>
    </location>
</feature>
<evidence type="ECO:0000256" key="1">
    <source>
        <dbReference type="SAM" id="MobiDB-lite"/>
    </source>
</evidence>
<feature type="region of interest" description="Disordered" evidence="1">
    <location>
        <begin position="1"/>
        <end position="45"/>
    </location>
</feature>
<dbReference type="SUPFAM" id="SSF81901">
    <property type="entry name" value="HCP-like"/>
    <property type="match status" value="1"/>
</dbReference>
<sequence length="294" mass="31067">MAGKPQPGPLLRGRQGGNSHRQSRDSCRLTRMKSPAASDSVPSAVALTSPPVDPFEHGLALFHATPPDYARAVGWFRAAAESGHGDGMAMLGLCLLEGLGVPADAVQARELFRKSAARRSAIGRFQLGRVLMTGRGGPADESGGLTAYVAAASMGHAEATFNLANCLFAGVGCLPDRLAAKALYLRARNLGCTLRAQGVLVRRRELKIVRVLAQRFADPNRLFFLVQERQQELALVHAVAQPKAAAAGPVRTGKPRRLRNAGRVAAGVMAAMAGTLGQYLRPSSRDAGPTTLSF</sequence>
<evidence type="ECO:0000313" key="2">
    <source>
        <dbReference type="EMBL" id="OWR04300.1"/>
    </source>
</evidence>
<gene>
    <name evidence="2" type="ORF">CDO81_11405</name>
</gene>
<dbReference type="EMBL" id="NISI01000003">
    <property type="protein sequence ID" value="OWR04300.1"/>
    <property type="molecule type" value="Genomic_DNA"/>
</dbReference>
<dbReference type="InterPro" id="IPR011990">
    <property type="entry name" value="TPR-like_helical_dom_sf"/>
</dbReference>
<dbReference type="Pfam" id="PF08238">
    <property type="entry name" value="Sel1"/>
    <property type="match status" value="4"/>
</dbReference>
<reference evidence="2 3" key="1">
    <citation type="journal article" date="2007" name="Int. J. Syst. Evol. Microbiol.">
        <title>Description of Pelomonas aquatica sp. nov. and Pelomonas puraquae sp. nov., isolated from industrial and haemodialysis water.</title>
        <authorList>
            <person name="Gomila M."/>
            <person name="Bowien B."/>
            <person name="Falsen E."/>
            <person name="Moore E.R."/>
            <person name="Lalucat J."/>
        </authorList>
    </citation>
    <scope>NUCLEOTIDE SEQUENCE [LARGE SCALE GENOMIC DNA]</scope>
    <source>
        <strain evidence="2 3">CCUG 52769</strain>
    </source>
</reference>
<evidence type="ECO:0000313" key="3">
    <source>
        <dbReference type="Proteomes" id="UP000197446"/>
    </source>
</evidence>
<dbReference type="InterPro" id="IPR006597">
    <property type="entry name" value="Sel1-like"/>
</dbReference>
<dbReference type="InterPro" id="IPR052945">
    <property type="entry name" value="Mitotic_Regulator"/>
</dbReference>
<dbReference type="PANTHER" id="PTHR43628:SF1">
    <property type="entry name" value="CHITIN SYNTHASE REGULATORY FACTOR 2-RELATED"/>
    <property type="match status" value="1"/>
</dbReference>
<dbReference type="SMART" id="SM00671">
    <property type="entry name" value="SEL1"/>
    <property type="match status" value="4"/>
</dbReference>
<dbReference type="Gene3D" id="1.25.40.10">
    <property type="entry name" value="Tetratricopeptide repeat domain"/>
    <property type="match status" value="1"/>
</dbReference>